<evidence type="ECO:0000313" key="4">
    <source>
        <dbReference type="Proteomes" id="UP000014157"/>
    </source>
</evidence>
<accession>R2QUP0</accession>
<dbReference type="EMBL" id="AJAS01000016">
    <property type="protein sequence ID" value="EOH99033.1"/>
    <property type="molecule type" value="Genomic_DNA"/>
</dbReference>
<dbReference type="AlphaFoldDB" id="R2QUP0"/>
<dbReference type="Proteomes" id="UP000013781">
    <property type="component" value="Unassembled WGS sequence"/>
</dbReference>
<name>R2QUP0_9ENTE</name>
<evidence type="ECO:0000313" key="3">
    <source>
        <dbReference type="Proteomes" id="UP000013781"/>
    </source>
</evidence>
<reference evidence="1 3" key="1">
    <citation type="submission" date="2013-02" db="EMBL/GenBank/DDBJ databases">
        <title>The Genome Sequence of Enterococcus moraviensis BAA-383.</title>
        <authorList>
            <consortium name="The Broad Institute Genome Sequencing Platform"/>
            <consortium name="The Broad Institute Genome Sequencing Center for Infectious Disease"/>
            <person name="Earl A.M."/>
            <person name="Gilmore M.S."/>
            <person name="Lebreton F."/>
            <person name="Walker B."/>
            <person name="Young S.K."/>
            <person name="Zeng Q."/>
            <person name="Gargeya S."/>
            <person name="Fitzgerald M."/>
            <person name="Haas B."/>
            <person name="Abouelleil A."/>
            <person name="Alvarado L."/>
            <person name="Arachchi H.M."/>
            <person name="Berlin A.M."/>
            <person name="Chapman S.B."/>
            <person name="Dewar J."/>
            <person name="Goldberg J."/>
            <person name="Griggs A."/>
            <person name="Gujja S."/>
            <person name="Hansen M."/>
            <person name="Howarth C."/>
            <person name="Imamovic A."/>
            <person name="Larimer J."/>
            <person name="McCowan C."/>
            <person name="Murphy C."/>
            <person name="Neiman D."/>
            <person name="Pearson M."/>
            <person name="Priest M."/>
            <person name="Roberts A."/>
            <person name="Saif S."/>
            <person name="Shea T."/>
            <person name="Sisk P."/>
            <person name="Sykes S."/>
            <person name="Wortman J."/>
            <person name="Nusbaum C."/>
            <person name="Birren B."/>
        </authorList>
    </citation>
    <scope>NUCLEOTIDE SEQUENCE [LARGE SCALE GENOMIC DNA]</scope>
    <source>
        <strain evidence="1 3">ATCC BAA-383</strain>
    </source>
</reference>
<reference evidence="2 4" key="2">
    <citation type="submission" date="2013-03" db="EMBL/GenBank/DDBJ databases">
        <title>The Genome Sequence of Enterococcus moraviensis BAA-383 (PacBio/Illumina hybrid assembly).</title>
        <authorList>
            <consortium name="The Broad Institute Genomics Platform"/>
            <consortium name="The Broad Institute Genome Sequencing Center for Infectious Disease"/>
            <person name="Earl A."/>
            <person name="Russ C."/>
            <person name="Gilmore M."/>
            <person name="Surin D."/>
            <person name="Walker B."/>
            <person name="Young S."/>
            <person name="Zeng Q."/>
            <person name="Gargeya S."/>
            <person name="Fitzgerald M."/>
            <person name="Haas B."/>
            <person name="Abouelleil A."/>
            <person name="Allen A.W."/>
            <person name="Alvarado L."/>
            <person name="Arachchi H.M."/>
            <person name="Berlin A.M."/>
            <person name="Chapman S.B."/>
            <person name="Gainer-Dewar J."/>
            <person name="Goldberg J."/>
            <person name="Griggs A."/>
            <person name="Gujja S."/>
            <person name="Hansen M."/>
            <person name="Howarth C."/>
            <person name="Imamovic A."/>
            <person name="Ireland A."/>
            <person name="Larimer J."/>
            <person name="McCowan C."/>
            <person name="Murphy C."/>
            <person name="Pearson M."/>
            <person name="Poon T.W."/>
            <person name="Priest M."/>
            <person name="Roberts A."/>
            <person name="Saif S."/>
            <person name="Shea T."/>
            <person name="Sisk P."/>
            <person name="Sykes S."/>
            <person name="Wortman J."/>
            <person name="Nusbaum C."/>
            <person name="Birren B."/>
        </authorList>
    </citation>
    <scope>NUCLEOTIDE SEQUENCE [LARGE SCALE GENOMIC DNA]</scope>
    <source>
        <strain evidence="2 4">ATCC BAA-383</strain>
    </source>
</reference>
<keyword evidence="4" id="KW-1185">Reference proteome</keyword>
<dbReference type="RefSeq" id="WP_010765669.1">
    <property type="nucleotide sequence ID" value="NZ_ASWB01000002.1"/>
</dbReference>
<dbReference type="Proteomes" id="UP000014157">
    <property type="component" value="Unassembled WGS sequence"/>
</dbReference>
<gene>
    <name evidence="2" type="ORF">I586_01599</name>
    <name evidence="1" type="ORF">UAY_02302</name>
</gene>
<comment type="caution">
    <text evidence="1">The sequence shown here is derived from an EMBL/GenBank/DDBJ whole genome shotgun (WGS) entry which is preliminary data.</text>
</comment>
<sequence>MKSIKNNIESFLIESIEDPMDNVVKEEFDPFFSADIVETLQGKASLEIQDNNNYITKDVKLIDVEYEINNSNSGIVYRFILENEFDNKKILTISISKIENPQGTQSFSKYYIYEKDSLRISYKFVFKYNK</sequence>
<proteinExistence type="predicted"/>
<organism evidence="1 3">
    <name type="scientific">Enterococcus moraviensis ATCC BAA-383</name>
    <dbReference type="NCBI Taxonomy" id="1158609"/>
    <lineage>
        <taxon>Bacteria</taxon>
        <taxon>Bacillati</taxon>
        <taxon>Bacillota</taxon>
        <taxon>Bacilli</taxon>
        <taxon>Lactobacillales</taxon>
        <taxon>Enterococcaceae</taxon>
        <taxon>Enterococcus</taxon>
    </lineage>
</organism>
<dbReference type="HOGENOM" id="CLU_1934786_0_0_9"/>
<evidence type="ECO:0000313" key="2">
    <source>
        <dbReference type="EMBL" id="EOT71792.1"/>
    </source>
</evidence>
<protein>
    <submittedName>
        <fullName evidence="1">Uncharacterized protein</fullName>
    </submittedName>
</protein>
<evidence type="ECO:0000313" key="1">
    <source>
        <dbReference type="EMBL" id="EOH99033.1"/>
    </source>
</evidence>
<dbReference type="EMBL" id="ASWB01000002">
    <property type="protein sequence ID" value="EOT71792.1"/>
    <property type="molecule type" value="Genomic_DNA"/>
</dbReference>
<dbReference type="PATRIC" id="fig|1158609.3.peg.2251"/>